<dbReference type="EC" id="2.7.12.2" evidence="8"/>
<dbReference type="RefSeq" id="XP_009165982.1">
    <property type="nucleotide sequence ID" value="XM_009167718.1"/>
</dbReference>
<dbReference type="AlphaFoldDB" id="A0A074ZWM9"/>
<dbReference type="GO" id="GO:0004708">
    <property type="term" value="F:MAP kinase kinase activity"/>
    <property type="evidence" value="ECO:0007669"/>
    <property type="project" value="UniProtKB-EC"/>
</dbReference>
<dbReference type="GO" id="GO:0004713">
    <property type="term" value="F:protein tyrosine kinase activity"/>
    <property type="evidence" value="ECO:0007669"/>
    <property type="project" value="UniProtKB-KW"/>
</dbReference>
<evidence type="ECO:0000256" key="10">
    <source>
        <dbReference type="ARBA" id="ARBA00049299"/>
    </source>
</evidence>
<dbReference type="EMBL" id="KL596663">
    <property type="protein sequence ID" value="KER30307.1"/>
    <property type="molecule type" value="Genomic_DNA"/>
</dbReference>
<evidence type="ECO:0000256" key="3">
    <source>
        <dbReference type="ARBA" id="ARBA00022741"/>
    </source>
</evidence>
<dbReference type="PANTHER" id="PTHR47448">
    <property type="entry name" value="DUAL SPECIFICITY MITOGEN-ACTIVATED PROTEIN KINASE KINASE DSOR1-LIKE PROTEIN"/>
    <property type="match status" value="1"/>
</dbReference>
<evidence type="ECO:0000256" key="11">
    <source>
        <dbReference type="ARBA" id="ARBA00051693"/>
    </source>
</evidence>
<dbReference type="PANTHER" id="PTHR47448:SF1">
    <property type="entry name" value="SERINE_THREONINE-PROTEIN KINASE STE7 HOMOLOG"/>
    <property type="match status" value="1"/>
</dbReference>
<sequence>ENTGPIYSHQWTNIAPTGGLECQENRTSSGCGGTTEYGPSEFPLVNSLDSYSGSTVHVYLRTMESVITIDPEKLQDGKALPTTRTTPFELCGSPPTSLSSTSSQSPGYCSNFSSILLDSSVLLEEDSDLYRRINKLPVRSTASPVNGFARPSLDGLQLGGSVNSARRRPGLDITTEDIIWLSELGRGSGGVVSKTQHKATGILMARKTFELDIKTAVRAQILRDLQVRVTHLFAWAINLMSVPLSGYKSKPPTSCPYCQPEVWTCFFPSCFRNLKPSNILLNRSGTVKLCDFVVSLPLSEALASAFLGLRTYMAPERLTGDPVNPLSDVWSLGLTLMELAIGRYPIPTVDAVDFVRTFAPDLESNMIEHWRAAKTGEPLQALDETPCQHMSVFELFACIVEKPAPRLPAYCFSRGFIQLIHSCLQKEPCDRMSIELLRSHLIPPLLEFPEKDTYSRATPIKHGEERLDKDLDTNSCEISVERYLRGIFAYEQNEAINAFVSAVGDELDAIDADVSSTLSLNLPSTGHLLEPSE</sequence>
<dbReference type="PROSITE" id="PS50011">
    <property type="entry name" value="PROTEIN_KINASE_DOM"/>
    <property type="match status" value="1"/>
</dbReference>
<keyword evidence="3 12" id="KW-0547">Nucleotide-binding</keyword>
<evidence type="ECO:0000256" key="4">
    <source>
        <dbReference type="ARBA" id="ARBA00022777"/>
    </source>
</evidence>
<dbReference type="InterPro" id="IPR050915">
    <property type="entry name" value="MAP_kinase_kinase"/>
</dbReference>
<dbReference type="InterPro" id="IPR017441">
    <property type="entry name" value="Protein_kinase_ATP_BS"/>
</dbReference>
<dbReference type="Proteomes" id="UP000054324">
    <property type="component" value="Unassembled WGS sequence"/>
</dbReference>
<keyword evidence="2" id="KW-0808">Transferase</keyword>
<evidence type="ECO:0000256" key="1">
    <source>
        <dbReference type="ARBA" id="ARBA00022527"/>
    </source>
</evidence>
<evidence type="ECO:0000256" key="9">
    <source>
        <dbReference type="ARBA" id="ARBA00049014"/>
    </source>
</evidence>
<dbReference type="OrthoDB" id="10252354at2759"/>
<dbReference type="Pfam" id="PF00069">
    <property type="entry name" value="Pkinase"/>
    <property type="match status" value="1"/>
</dbReference>
<dbReference type="PROSITE" id="PS00107">
    <property type="entry name" value="PROTEIN_KINASE_ATP"/>
    <property type="match status" value="1"/>
</dbReference>
<feature type="non-terminal residue" evidence="14">
    <location>
        <position position="1"/>
    </location>
</feature>
<evidence type="ECO:0000256" key="12">
    <source>
        <dbReference type="PROSITE-ProRule" id="PRU10141"/>
    </source>
</evidence>
<comment type="catalytic activity">
    <reaction evidence="9">
        <text>L-seryl-[protein] + ATP = O-phospho-L-seryl-[protein] + ADP + H(+)</text>
        <dbReference type="Rhea" id="RHEA:17989"/>
        <dbReference type="Rhea" id="RHEA-COMP:9863"/>
        <dbReference type="Rhea" id="RHEA-COMP:11604"/>
        <dbReference type="ChEBI" id="CHEBI:15378"/>
        <dbReference type="ChEBI" id="CHEBI:29999"/>
        <dbReference type="ChEBI" id="CHEBI:30616"/>
        <dbReference type="ChEBI" id="CHEBI:83421"/>
        <dbReference type="ChEBI" id="CHEBI:456216"/>
        <dbReference type="EC" id="2.7.12.2"/>
    </reaction>
</comment>
<feature type="domain" description="Protein kinase" evidence="13">
    <location>
        <begin position="148"/>
        <end position="446"/>
    </location>
</feature>
<name>A0A074ZWM9_OPIVI</name>
<dbReference type="Gene3D" id="1.10.510.10">
    <property type="entry name" value="Transferase(Phosphotransferase) domain 1"/>
    <property type="match status" value="1"/>
</dbReference>
<dbReference type="InterPro" id="IPR011009">
    <property type="entry name" value="Kinase-like_dom_sf"/>
</dbReference>
<comment type="catalytic activity">
    <reaction evidence="10">
        <text>L-threonyl-[protein] + ATP = O-phospho-L-threonyl-[protein] + ADP + H(+)</text>
        <dbReference type="Rhea" id="RHEA:46608"/>
        <dbReference type="Rhea" id="RHEA-COMP:11060"/>
        <dbReference type="Rhea" id="RHEA-COMP:11605"/>
        <dbReference type="ChEBI" id="CHEBI:15378"/>
        <dbReference type="ChEBI" id="CHEBI:30013"/>
        <dbReference type="ChEBI" id="CHEBI:30616"/>
        <dbReference type="ChEBI" id="CHEBI:61977"/>
        <dbReference type="ChEBI" id="CHEBI:456216"/>
        <dbReference type="EC" id="2.7.12.2"/>
    </reaction>
</comment>
<evidence type="ECO:0000256" key="5">
    <source>
        <dbReference type="ARBA" id="ARBA00022840"/>
    </source>
</evidence>
<dbReference type="CTD" id="20327368"/>
<dbReference type="SMART" id="SM00220">
    <property type="entry name" value="S_TKc"/>
    <property type="match status" value="1"/>
</dbReference>
<dbReference type="GO" id="GO:0005524">
    <property type="term" value="F:ATP binding"/>
    <property type="evidence" value="ECO:0007669"/>
    <property type="project" value="UniProtKB-UniRule"/>
</dbReference>
<accession>A0A074ZWM9</accession>
<keyword evidence="5 12" id="KW-0067">ATP-binding</keyword>
<dbReference type="GO" id="GO:0004674">
    <property type="term" value="F:protein serine/threonine kinase activity"/>
    <property type="evidence" value="ECO:0007669"/>
    <property type="project" value="UniProtKB-KW"/>
</dbReference>
<evidence type="ECO:0000259" key="13">
    <source>
        <dbReference type="PROSITE" id="PS50011"/>
    </source>
</evidence>
<proteinExistence type="inferred from homology"/>
<keyword evidence="4" id="KW-0418">Kinase</keyword>
<dbReference type="STRING" id="6198.A0A074ZWM9"/>
<evidence type="ECO:0000313" key="15">
    <source>
        <dbReference type="Proteomes" id="UP000054324"/>
    </source>
</evidence>
<keyword evidence="6" id="KW-0829">Tyrosine-protein kinase</keyword>
<feature type="binding site" evidence="12">
    <location>
        <position position="207"/>
    </location>
    <ligand>
        <name>ATP</name>
        <dbReference type="ChEBI" id="CHEBI:30616"/>
    </ligand>
</feature>
<gene>
    <name evidence="14" type="ORF">T265_13201</name>
</gene>
<dbReference type="InterPro" id="IPR000719">
    <property type="entry name" value="Prot_kinase_dom"/>
</dbReference>
<keyword evidence="15" id="KW-1185">Reference proteome</keyword>
<dbReference type="Gene3D" id="3.30.200.20">
    <property type="entry name" value="Phosphorylase Kinase, domain 1"/>
    <property type="match status" value="1"/>
</dbReference>
<dbReference type="SUPFAM" id="SSF56112">
    <property type="entry name" value="Protein kinase-like (PK-like)"/>
    <property type="match status" value="1"/>
</dbReference>
<dbReference type="KEGG" id="ovi:T265_13201"/>
<dbReference type="GeneID" id="20327368"/>
<evidence type="ECO:0000256" key="8">
    <source>
        <dbReference type="ARBA" id="ARBA00038999"/>
    </source>
</evidence>
<reference evidence="14 15" key="1">
    <citation type="submission" date="2013-11" db="EMBL/GenBank/DDBJ databases">
        <title>Opisthorchis viverrini - life in the bile duct.</title>
        <authorList>
            <person name="Young N.D."/>
            <person name="Nagarajan N."/>
            <person name="Lin S.J."/>
            <person name="Korhonen P.K."/>
            <person name="Jex A.R."/>
            <person name="Hall R.S."/>
            <person name="Safavi-Hemami H."/>
            <person name="Kaewkong W."/>
            <person name="Bertrand D."/>
            <person name="Gao S."/>
            <person name="Seet Q."/>
            <person name="Wongkham S."/>
            <person name="Teh B.T."/>
            <person name="Wongkham C."/>
            <person name="Intapan P.M."/>
            <person name="Maleewong W."/>
            <person name="Yang X."/>
            <person name="Hu M."/>
            <person name="Wang Z."/>
            <person name="Hofmann A."/>
            <person name="Sternberg P.W."/>
            <person name="Tan P."/>
            <person name="Wang J."/>
            <person name="Gasser R.B."/>
        </authorList>
    </citation>
    <scope>NUCLEOTIDE SEQUENCE [LARGE SCALE GENOMIC DNA]</scope>
</reference>
<evidence type="ECO:0000256" key="2">
    <source>
        <dbReference type="ARBA" id="ARBA00022679"/>
    </source>
</evidence>
<keyword evidence="1" id="KW-0723">Serine/threonine-protein kinase</keyword>
<evidence type="ECO:0000256" key="7">
    <source>
        <dbReference type="ARBA" id="ARBA00038035"/>
    </source>
</evidence>
<comment type="similarity">
    <text evidence="7">Belongs to the protein kinase superfamily. STE Ser/Thr protein kinase family. MAP kinase kinase subfamily.</text>
</comment>
<comment type="catalytic activity">
    <reaction evidence="11">
        <text>L-tyrosyl-[protein] + ATP = O-phospho-L-tyrosyl-[protein] + ADP + H(+)</text>
        <dbReference type="Rhea" id="RHEA:10596"/>
        <dbReference type="Rhea" id="RHEA-COMP:10136"/>
        <dbReference type="Rhea" id="RHEA-COMP:20101"/>
        <dbReference type="ChEBI" id="CHEBI:15378"/>
        <dbReference type="ChEBI" id="CHEBI:30616"/>
        <dbReference type="ChEBI" id="CHEBI:46858"/>
        <dbReference type="ChEBI" id="CHEBI:61978"/>
        <dbReference type="ChEBI" id="CHEBI:456216"/>
        <dbReference type="EC" id="2.7.12.2"/>
    </reaction>
</comment>
<evidence type="ECO:0000256" key="6">
    <source>
        <dbReference type="ARBA" id="ARBA00023137"/>
    </source>
</evidence>
<organism evidence="14 15">
    <name type="scientific">Opisthorchis viverrini</name>
    <name type="common">Southeast Asian liver fluke</name>
    <dbReference type="NCBI Taxonomy" id="6198"/>
    <lineage>
        <taxon>Eukaryota</taxon>
        <taxon>Metazoa</taxon>
        <taxon>Spiralia</taxon>
        <taxon>Lophotrochozoa</taxon>
        <taxon>Platyhelminthes</taxon>
        <taxon>Trematoda</taxon>
        <taxon>Digenea</taxon>
        <taxon>Opisthorchiida</taxon>
        <taxon>Opisthorchiata</taxon>
        <taxon>Opisthorchiidae</taxon>
        <taxon>Opisthorchis</taxon>
    </lineage>
</organism>
<protein>
    <recommendedName>
        <fullName evidence="8">mitogen-activated protein kinase kinase</fullName>
        <ecNumber evidence="8">2.7.12.2</ecNumber>
    </recommendedName>
</protein>
<evidence type="ECO:0000313" key="14">
    <source>
        <dbReference type="EMBL" id="KER30307.1"/>
    </source>
</evidence>